<keyword evidence="7 10" id="KW-0812">Transmembrane</keyword>
<evidence type="ECO:0000256" key="7">
    <source>
        <dbReference type="ARBA" id="ARBA00022692"/>
    </source>
</evidence>
<comment type="similarity">
    <text evidence="3">Belongs to the nicotinamide ribonucleoside (NR) uptake permease (TC 4.B.1) family.</text>
</comment>
<feature type="transmembrane region" description="Helical" evidence="10">
    <location>
        <begin position="63"/>
        <end position="81"/>
    </location>
</feature>
<dbReference type="PANTHER" id="PTHR36122">
    <property type="entry name" value="NICOTINAMIDE RIBOSIDE TRANSPORTER PNUC"/>
    <property type="match status" value="1"/>
</dbReference>
<evidence type="ECO:0000256" key="8">
    <source>
        <dbReference type="ARBA" id="ARBA00022989"/>
    </source>
</evidence>
<keyword evidence="6" id="KW-1003">Cell membrane</keyword>
<dbReference type="InterPro" id="IPR006419">
    <property type="entry name" value="NMN_transpt_PnuC"/>
</dbReference>
<evidence type="ECO:0000256" key="2">
    <source>
        <dbReference type="ARBA" id="ARBA00004651"/>
    </source>
</evidence>
<dbReference type="Proteomes" id="UP001500469">
    <property type="component" value="Unassembled WGS sequence"/>
</dbReference>
<dbReference type="RefSeq" id="WP_343852957.1">
    <property type="nucleotide sequence ID" value="NZ_BAAAFI010000038.1"/>
</dbReference>
<comment type="caution">
    <text evidence="11">The sequence shown here is derived from an EMBL/GenBank/DDBJ whole genome shotgun (WGS) entry which is preliminary data.</text>
</comment>
<organism evidence="11 12">
    <name type="scientific">Algoriphagus jejuensis</name>
    <dbReference type="NCBI Taxonomy" id="419934"/>
    <lineage>
        <taxon>Bacteria</taxon>
        <taxon>Pseudomonadati</taxon>
        <taxon>Bacteroidota</taxon>
        <taxon>Cytophagia</taxon>
        <taxon>Cytophagales</taxon>
        <taxon>Cyclobacteriaceae</taxon>
        <taxon>Algoriphagus</taxon>
    </lineage>
</organism>
<evidence type="ECO:0000256" key="10">
    <source>
        <dbReference type="SAM" id="Phobius"/>
    </source>
</evidence>
<keyword evidence="8 10" id="KW-1133">Transmembrane helix</keyword>
<proteinExistence type="inferred from homology"/>
<gene>
    <name evidence="11" type="primary">pnuC_2</name>
    <name evidence="11" type="ORF">GCM10009119_29590</name>
</gene>
<evidence type="ECO:0000256" key="5">
    <source>
        <dbReference type="ARBA" id="ARBA00022448"/>
    </source>
</evidence>
<evidence type="ECO:0000313" key="12">
    <source>
        <dbReference type="Proteomes" id="UP001500469"/>
    </source>
</evidence>
<protein>
    <recommendedName>
        <fullName evidence="4">Nicotinamide riboside transporter PnuC</fullName>
    </recommendedName>
</protein>
<keyword evidence="9 10" id="KW-0472">Membrane</keyword>
<dbReference type="NCBIfam" id="TIGR01528">
    <property type="entry name" value="NMN_trans_PnuC"/>
    <property type="match status" value="1"/>
</dbReference>
<accession>A0ABP3YGE4</accession>
<evidence type="ECO:0000256" key="6">
    <source>
        <dbReference type="ARBA" id="ARBA00022475"/>
    </source>
</evidence>
<dbReference type="EMBL" id="BAAAFI010000038">
    <property type="protein sequence ID" value="GAA0879989.1"/>
    <property type="molecule type" value="Genomic_DNA"/>
</dbReference>
<feature type="transmembrane region" description="Helical" evidence="10">
    <location>
        <begin position="102"/>
        <end position="123"/>
    </location>
</feature>
<comment type="function">
    <text evidence="1">Required for nicotinamide riboside transport across the inner membrane.</text>
</comment>
<dbReference type="Pfam" id="PF04973">
    <property type="entry name" value="NMN_transporter"/>
    <property type="match status" value="1"/>
</dbReference>
<dbReference type="PANTHER" id="PTHR36122:SF2">
    <property type="entry name" value="NICOTINAMIDE RIBOSIDE TRANSPORTER PNUC"/>
    <property type="match status" value="1"/>
</dbReference>
<reference evidence="12" key="1">
    <citation type="journal article" date="2019" name="Int. J. Syst. Evol. Microbiol.">
        <title>The Global Catalogue of Microorganisms (GCM) 10K type strain sequencing project: providing services to taxonomists for standard genome sequencing and annotation.</title>
        <authorList>
            <consortium name="The Broad Institute Genomics Platform"/>
            <consortium name="The Broad Institute Genome Sequencing Center for Infectious Disease"/>
            <person name="Wu L."/>
            <person name="Ma J."/>
        </authorList>
    </citation>
    <scope>NUCLEOTIDE SEQUENCE [LARGE SCALE GENOMIC DNA]</scope>
    <source>
        <strain evidence="12">JCM 16112</strain>
    </source>
</reference>
<keyword evidence="12" id="KW-1185">Reference proteome</keyword>
<evidence type="ECO:0000256" key="4">
    <source>
        <dbReference type="ARBA" id="ARBA00017522"/>
    </source>
</evidence>
<sequence length="224" mass="25432">MEFSFDAGLLLEQIQNTRLLEWIAVAFGVSEVLLAKKNNIWLYPTGIVGILCGSILLLDSKLYAETLLHGYYLVMSIYGWANWKNRSASGASRITKSDSRDFAITLAIAILGWAFLYFMLTTFTDSDVPVIDAFVSSTAWAGMWLLAKRKLENWIWLNISNLVAIPLLYSKQLYMFSFLTLFLFVVAIFGYMDWRKEIKDQHEALQAVCLSPCGSFRKVGPPVR</sequence>
<evidence type="ECO:0000256" key="1">
    <source>
        <dbReference type="ARBA" id="ARBA00002672"/>
    </source>
</evidence>
<evidence type="ECO:0000256" key="9">
    <source>
        <dbReference type="ARBA" id="ARBA00023136"/>
    </source>
</evidence>
<evidence type="ECO:0000256" key="3">
    <source>
        <dbReference type="ARBA" id="ARBA00006669"/>
    </source>
</evidence>
<feature type="transmembrane region" description="Helical" evidence="10">
    <location>
        <begin position="175"/>
        <end position="192"/>
    </location>
</feature>
<name>A0ABP3YGE4_9BACT</name>
<evidence type="ECO:0000313" key="11">
    <source>
        <dbReference type="EMBL" id="GAA0879989.1"/>
    </source>
</evidence>
<feature type="transmembrane region" description="Helical" evidence="10">
    <location>
        <begin position="40"/>
        <end position="57"/>
    </location>
</feature>
<comment type="subcellular location">
    <subcellularLocation>
        <location evidence="2">Cell membrane</location>
        <topology evidence="2">Multi-pass membrane protein</topology>
    </subcellularLocation>
</comment>
<keyword evidence="5" id="KW-0813">Transport</keyword>